<reference evidence="1" key="1">
    <citation type="submission" date="2019-08" db="EMBL/GenBank/DDBJ databases">
        <authorList>
            <person name="Kucharzyk K."/>
            <person name="Murdoch R.W."/>
            <person name="Higgins S."/>
            <person name="Loffler F."/>
        </authorList>
    </citation>
    <scope>NUCLEOTIDE SEQUENCE</scope>
</reference>
<name>A0A644ZCN0_9ZZZZ</name>
<accession>A0A644ZCN0</accession>
<proteinExistence type="predicted"/>
<gene>
    <name evidence="1" type="ORF">SDC9_85265</name>
</gene>
<sequence>MPYVNVPNDLSKIKTKLAFNLTKRQLPFACFPGFALKLEIETRGRGAAQPGDFTLFENESHIGMIVGHTSDGRLLVCHCSSGRNNVMVMGYAVTGSVIARPDVLD</sequence>
<evidence type="ECO:0000313" key="1">
    <source>
        <dbReference type="EMBL" id="MPM38635.1"/>
    </source>
</evidence>
<organism evidence="1">
    <name type="scientific">bioreactor metagenome</name>
    <dbReference type="NCBI Taxonomy" id="1076179"/>
    <lineage>
        <taxon>unclassified sequences</taxon>
        <taxon>metagenomes</taxon>
        <taxon>ecological metagenomes</taxon>
    </lineage>
</organism>
<comment type="caution">
    <text evidence="1">The sequence shown here is derived from an EMBL/GenBank/DDBJ whole genome shotgun (WGS) entry which is preliminary data.</text>
</comment>
<dbReference type="AlphaFoldDB" id="A0A644ZCN0"/>
<protein>
    <recommendedName>
        <fullName evidence="2">NlpC/P60 domain-containing protein</fullName>
    </recommendedName>
</protein>
<evidence type="ECO:0008006" key="2">
    <source>
        <dbReference type="Google" id="ProtNLM"/>
    </source>
</evidence>
<dbReference type="EMBL" id="VSSQ01008352">
    <property type="protein sequence ID" value="MPM38635.1"/>
    <property type="molecule type" value="Genomic_DNA"/>
</dbReference>